<gene>
    <name evidence="9" type="ORF">FIV42_23090</name>
</gene>
<dbReference type="Pfam" id="PF00266">
    <property type="entry name" value="Aminotran_5"/>
    <property type="match status" value="1"/>
</dbReference>
<feature type="binding site" evidence="6">
    <location>
        <position position="341"/>
    </location>
    <ligand>
        <name>substrate</name>
    </ligand>
</feature>
<protein>
    <submittedName>
        <fullName evidence="9">Alanine--glyoxylate aminotransferase family protein</fullName>
    </submittedName>
</protein>
<evidence type="ECO:0000256" key="6">
    <source>
        <dbReference type="PIRSR" id="PIRSR000524-1"/>
    </source>
</evidence>
<dbReference type="GO" id="GO:0004760">
    <property type="term" value="F:L-serine-pyruvate transaminase activity"/>
    <property type="evidence" value="ECO:0007669"/>
    <property type="project" value="TreeGrafter"/>
</dbReference>
<dbReference type="OrthoDB" id="9766472at2"/>
<reference evidence="9 10" key="1">
    <citation type="submission" date="2019-06" db="EMBL/GenBank/DDBJ databases">
        <title>Persicimonas caeni gen. nov., sp. nov., a predatory bacterium isolated from solar saltern.</title>
        <authorList>
            <person name="Wang S."/>
        </authorList>
    </citation>
    <scope>NUCLEOTIDE SEQUENCE [LARGE SCALE GENOMIC DNA]</scope>
    <source>
        <strain evidence="9 10">YN101</strain>
    </source>
</reference>
<proteinExistence type="inferred from homology"/>
<evidence type="ECO:0000256" key="3">
    <source>
        <dbReference type="ARBA" id="ARBA00022576"/>
    </source>
</evidence>
<dbReference type="EMBL" id="CP041186">
    <property type="protein sequence ID" value="QDG54946.1"/>
    <property type="molecule type" value="Genomic_DNA"/>
</dbReference>
<dbReference type="InterPro" id="IPR015424">
    <property type="entry name" value="PyrdxlP-dep_Trfase"/>
</dbReference>
<evidence type="ECO:0000256" key="5">
    <source>
        <dbReference type="ARBA" id="ARBA00022898"/>
    </source>
</evidence>
<dbReference type="PANTHER" id="PTHR21152">
    <property type="entry name" value="AMINOTRANSFERASE CLASS V"/>
    <property type="match status" value="1"/>
</dbReference>
<comment type="cofactor">
    <cofactor evidence="1 7">
        <name>pyridoxal 5'-phosphate</name>
        <dbReference type="ChEBI" id="CHEBI:597326"/>
    </cofactor>
</comment>
<accession>A0A5B8YGD1</accession>
<dbReference type="InterPro" id="IPR000192">
    <property type="entry name" value="Aminotrans_V_dom"/>
</dbReference>
<feature type="modified residue" description="N6-(pyridoxal phosphate)lysine" evidence="7">
    <location>
        <position position="185"/>
    </location>
</feature>
<dbReference type="SUPFAM" id="SSF53383">
    <property type="entry name" value="PLP-dependent transferases"/>
    <property type="match status" value="1"/>
</dbReference>
<keyword evidence="3 9" id="KW-0032">Aminotransferase</keyword>
<dbReference type="InterPro" id="IPR015422">
    <property type="entry name" value="PyrdxlP-dep_Trfase_small"/>
</dbReference>
<dbReference type="Gene3D" id="3.40.640.10">
    <property type="entry name" value="Type I PLP-dependent aspartate aminotransferase-like (Major domain)"/>
    <property type="match status" value="1"/>
</dbReference>
<evidence type="ECO:0000256" key="7">
    <source>
        <dbReference type="PIRSR" id="PIRSR000524-50"/>
    </source>
</evidence>
<keyword evidence="5 7" id="KW-0663">Pyridoxal phosphate</keyword>
<evidence type="ECO:0000313" key="9">
    <source>
        <dbReference type="EMBL" id="QDG54946.1"/>
    </source>
</evidence>
<keyword evidence="10" id="KW-1185">Reference proteome</keyword>
<evidence type="ECO:0000256" key="4">
    <source>
        <dbReference type="ARBA" id="ARBA00022679"/>
    </source>
</evidence>
<evidence type="ECO:0000256" key="2">
    <source>
        <dbReference type="ARBA" id="ARBA00009236"/>
    </source>
</evidence>
<dbReference type="Gene3D" id="3.90.1150.10">
    <property type="entry name" value="Aspartate Aminotransferase, domain 1"/>
    <property type="match status" value="1"/>
</dbReference>
<dbReference type="GO" id="GO:0019265">
    <property type="term" value="P:glycine biosynthetic process, by transamination of glyoxylate"/>
    <property type="evidence" value="ECO:0007669"/>
    <property type="project" value="TreeGrafter"/>
</dbReference>
<organism evidence="9 10">
    <name type="scientific">Persicimonas caeni</name>
    <dbReference type="NCBI Taxonomy" id="2292766"/>
    <lineage>
        <taxon>Bacteria</taxon>
        <taxon>Deltaproteobacteria</taxon>
        <taxon>Bradymonadales</taxon>
        <taxon>Bradymonadaceae</taxon>
        <taxon>Persicimonas</taxon>
    </lineage>
</organism>
<accession>A0A4Y6Q313</accession>
<evidence type="ECO:0000313" key="10">
    <source>
        <dbReference type="Proteomes" id="UP000315995"/>
    </source>
</evidence>
<keyword evidence="4 9" id="KW-0808">Transferase</keyword>
<dbReference type="InterPro" id="IPR024169">
    <property type="entry name" value="SP_NH2Trfase/AEP_transaminase"/>
</dbReference>
<dbReference type="Proteomes" id="UP000315995">
    <property type="component" value="Chromosome"/>
</dbReference>
<comment type="similarity">
    <text evidence="2">Belongs to the class-V pyridoxal-phosphate-dependent aminotransferase family.</text>
</comment>
<dbReference type="InterPro" id="IPR015421">
    <property type="entry name" value="PyrdxlP-dep_Trfase_major"/>
</dbReference>
<name>A0A4Y6Q313_PERCE</name>
<evidence type="ECO:0000259" key="8">
    <source>
        <dbReference type="Pfam" id="PF00266"/>
    </source>
</evidence>
<dbReference type="AlphaFoldDB" id="A0A4Y6Q313"/>
<feature type="domain" description="Aminotransferase class V" evidence="8">
    <location>
        <begin position="48"/>
        <end position="204"/>
    </location>
</feature>
<dbReference type="GO" id="GO:0008453">
    <property type="term" value="F:alanine-glyoxylate transaminase activity"/>
    <property type="evidence" value="ECO:0007669"/>
    <property type="project" value="TreeGrafter"/>
</dbReference>
<sequence>MIPGPIEVSPTVLEAFETPPPSHLAADFIENFGSSIEMMRQVWCAGPDSQPFVIAGSGTIAMEMAVCNLLEPGQRALVVNTGYFSDRMAEMLRRRGVQLTEVGARPGQVPSVDGLKQALEARPVDAIFATHVDTSTGVRIDAETICELARQYDVLSVFDGVCATAAEAFQMSEWGADVYLTASQKAVGVPPGLALMVASPRAMEARAALSEPPPMSLDWREWLPIMNAYEERRGSYFSTPATNLVNALEASLAEILAYEYRGERGISARINAHQVAADAMRAAWTTLGLELFPATDDLAANTLSAIMYPEGVDASMLADIKKRGVIVAGGLYPGRKQDYFRVGHMGHVITLPEELLKTVRAVAEALADHGHDADVEAAVEAAAKHL</sequence>
<evidence type="ECO:0000256" key="1">
    <source>
        <dbReference type="ARBA" id="ARBA00001933"/>
    </source>
</evidence>
<dbReference type="PANTHER" id="PTHR21152:SF24">
    <property type="entry name" value="ALANINE--GLYOXYLATE AMINOTRANSFERASE 1"/>
    <property type="match status" value="1"/>
</dbReference>
<dbReference type="PIRSF" id="PIRSF000524">
    <property type="entry name" value="SPT"/>
    <property type="match status" value="1"/>
</dbReference>